<dbReference type="InterPro" id="IPR023296">
    <property type="entry name" value="Glyco_hydro_beta-prop_sf"/>
</dbReference>
<organism evidence="4 5">
    <name type="scientific">Neobacillus vireti LMG 21834</name>
    <dbReference type="NCBI Taxonomy" id="1131730"/>
    <lineage>
        <taxon>Bacteria</taxon>
        <taxon>Bacillati</taxon>
        <taxon>Bacillota</taxon>
        <taxon>Bacilli</taxon>
        <taxon>Bacillales</taxon>
        <taxon>Bacillaceae</taxon>
        <taxon>Neobacillus</taxon>
    </lineage>
</organism>
<dbReference type="Gene3D" id="2.115.10.20">
    <property type="entry name" value="Glycosyl hydrolase domain, family 43"/>
    <property type="match status" value="1"/>
</dbReference>
<dbReference type="PANTHER" id="PTHR43772">
    <property type="entry name" value="ENDO-1,4-BETA-XYLANASE"/>
    <property type="match status" value="1"/>
</dbReference>
<dbReference type="PANTHER" id="PTHR43772:SF2">
    <property type="entry name" value="PUTATIVE (AFU_ORTHOLOGUE AFUA_2G04480)-RELATED"/>
    <property type="match status" value="1"/>
</dbReference>
<dbReference type="GO" id="GO:0045493">
    <property type="term" value="P:xylan catabolic process"/>
    <property type="evidence" value="ECO:0007669"/>
    <property type="project" value="UniProtKB-KW"/>
</dbReference>
<dbReference type="AlphaFoldDB" id="A0AB94IKD5"/>
<name>A0AB94IKD5_9BACI</name>
<evidence type="ECO:0000256" key="2">
    <source>
        <dbReference type="ARBA" id="ARBA00023277"/>
    </source>
</evidence>
<dbReference type="SUPFAM" id="SSF75005">
    <property type="entry name" value="Arabinanase/levansucrase/invertase"/>
    <property type="match status" value="1"/>
</dbReference>
<accession>A0AB94IKD5</accession>
<dbReference type="EMBL" id="ALAN01000092">
    <property type="protein sequence ID" value="ETI67551.1"/>
    <property type="molecule type" value="Genomic_DNA"/>
</dbReference>
<dbReference type="InterPro" id="IPR052176">
    <property type="entry name" value="Glycosyl_Hydrlase_43_Enz"/>
</dbReference>
<dbReference type="RefSeq" id="WP_024029582.1">
    <property type="nucleotide sequence ID" value="NZ_ALAN01000092.1"/>
</dbReference>
<evidence type="ECO:0000313" key="5">
    <source>
        <dbReference type="Proteomes" id="UP000018877"/>
    </source>
</evidence>
<reference evidence="4 5" key="1">
    <citation type="journal article" date="2014" name="Environ. Microbiol.">
        <title>The nitrate-ammonifying and nosZ-carrying bacterium Bacillus vireti is a potent source and sink for nitric and nitrous oxide under high nitrate conditions.</title>
        <authorList>
            <person name="Mania D."/>
            <person name="Heylen K."/>
            <person name="van Spanning R.J."/>
            <person name="Frostegard A."/>
        </authorList>
    </citation>
    <scope>NUCLEOTIDE SEQUENCE [LARGE SCALE GENOMIC DNA]</scope>
    <source>
        <strain evidence="4 5">LMG 21834</strain>
    </source>
</reference>
<sequence length="335" mass="38951">MSEMKGDSMYILMAAFLILLVLLSRLLNRKIILGIWSITVFNSNTIISTHPNRKKLKNPTLQASDVSDVPAEFVADPFIISHGSKFYMFFEILDKSSGKGIIGLAKSKDGENWVYDRVILKENYHLSYPYVFKYNDDFYMIPESCEANKVLLYKAKSFPYEWEIACELIRGKYVDSSIFQYNNKWWLQAGKSGKLHLFYSDELEGNWKEHPKSPLISDNNSITRPGGRVIVDKENIYRYSQDGKPNYGSAVRAFKITQLSENEYKEEELNLVLSGTKKEIDWNKDGMHTIDQIKIADNQWLIAVDGHKLENKNYFIWKLDRILSKFSTKIKETHY</sequence>
<dbReference type="Proteomes" id="UP000018877">
    <property type="component" value="Unassembled WGS sequence"/>
</dbReference>
<comment type="caution">
    <text evidence="4">The sequence shown here is derived from an EMBL/GenBank/DDBJ whole genome shotgun (WGS) entry which is preliminary data.</text>
</comment>
<keyword evidence="2" id="KW-0119">Carbohydrate metabolism</keyword>
<proteinExistence type="predicted"/>
<dbReference type="InterPro" id="IPR056442">
    <property type="entry name" value="GINT1_N"/>
</dbReference>
<evidence type="ECO:0000313" key="4">
    <source>
        <dbReference type="EMBL" id="ETI67551.1"/>
    </source>
</evidence>
<keyword evidence="5" id="KW-1185">Reference proteome</keyword>
<evidence type="ECO:0000259" key="3">
    <source>
        <dbReference type="Pfam" id="PF24793"/>
    </source>
</evidence>
<keyword evidence="1" id="KW-0858">Xylan degradation</keyword>
<keyword evidence="1" id="KW-0624">Polysaccharide degradation</keyword>
<feature type="domain" description="Glucosamine inositolphosphorylceramide transferase 1 N-terminal" evidence="3">
    <location>
        <begin position="56"/>
        <end position="306"/>
    </location>
</feature>
<dbReference type="Pfam" id="PF24793">
    <property type="entry name" value="GINT1_N"/>
    <property type="match status" value="1"/>
</dbReference>
<protein>
    <recommendedName>
        <fullName evidence="3">Glucosamine inositolphosphorylceramide transferase 1 N-terminal domain-containing protein</fullName>
    </recommendedName>
</protein>
<evidence type="ECO:0000256" key="1">
    <source>
        <dbReference type="ARBA" id="ARBA00022651"/>
    </source>
</evidence>
<gene>
    <name evidence="4" type="ORF">BAVI_17017</name>
</gene>